<dbReference type="Pfam" id="PF04480">
    <property type="entry name" value="DUF559"/>
    <property type="match status" value="1"/>
</dbReference>
<reference evidence="2 3" key="1">
    <citation type="submission" date="2023-08" db="EMBL/GenBank/DDBJ databases">
        <title>Microbacterium sp. nov., isolated from a waste landfill.</title>
        <authorList>
            <person name="Wen W."/>
        </authorList>
    </citation>
    <scope>NUCLEOTIDE SEQUENCE [LARGE SCALE GENOMIC DNA]</scope>
    <source>
        <strain evidence="2 3">ASV81</strain>
    </source>
</reference>
<dbReference type="Proteomes" id="UP001230289">
    <property type="component" value="Unassembled WGS sequence"/>
</dbReference>
<dbReference type="InterPro" id="IPR011335">
    <property type="entry name" value="Restrct_endonuc-II-like"/>
</dbReference>
<feature type="domain" description="DUF559" evidence="1">
    <location>
        <begin position="189"/>
        <end position="271"/>
    </location>
</feature>
<keyword evidence="3" id="KW-1185">Reference proteome</keyword>
<protein>
    <submittedName>
        <fullName evidence="2">Type IV toxin-antitoxin system AbiEi family antitoxin domain-containing protein</fullName>
    </submittedName>
</protein>
<gene>
    <name evidence="2" type="ORF">RBR11_08440</name>
</gene>
<organism evidence="2 3">
    <name type="scientific">Microbacterium capsulatum</name>
    <dbReference type="NCBI Taxonomy" id="3041921"/>
    <lineage>
        <taxon>Bacteria</taxon>
        <taxon>Bacillati</taxon>
        <taxon>Actinomycetota</taxon>
        <taxon>Actinomycetes</taxon>
        <taxon>Micrococcales</taxon>
        <taxon>Microbacteriaceae</taxon>
        <taxon>Microbacterium</taxon>
    </lineage>
</organism>
<evidence type="ECO:0000313" key="3">
    <source>
        <dbReference type="Proteomes" id="UP001230289"/>
    </source>
</evidence>
<proteinExistence type="predicted"/>
<name>A0ABU0XFR5_9MICO</name>
<dbReference type="EMBL" id="JAVFCB010000004">
    <property type="protein sequence ID" value="MDQ4213942.1"/>
    <property type="molecule type" value="Genomic_DNA"/>
</dbReference>
<accession>A0ABU0XFR5</accession>
<comment type="caution">
    <text evidence="2">The sequence shown here is derived from an EMBL/GenBank/DDBJ whole genome shotgun (WGS) entry which is preliminary data.</text>
</comment>
<evidence type="ECO:0000259" key="1">
    <source>
        <dbReference type="Pfam" id="PF04480"/>
    </source>
</evidence>
<dbReference type="InterPro" id="IPR007569">
    <property type="entry name" value="DUF559"/>
</dbReference>
<dbReference type="Gene3D" id="3.40.960.10">
    <property type="entry name" value="VSR Endonuclease"/>
    <property type="match status" value="1"/>
</dbReference>
<sequence length="276" mass="30431">MLSASDTLSRLGGVATGLHLQQLGFTRRSLSRIVQMGEIERIRHGVFALPDLDAETRTAIAHGGALTCVSVLRMRDVWVLSDSTAVHVWLGPDHHPQRHRDCACVSHFYKGRPPLGVADLETALVHIRRCEGDEAFFAAYESAWRKGLLSRAARERIRAALPASARWLVDVARADAGSGLESLLRLRLHLIGIRLDCQVRIPGVGVVDFVIGGRLIIEADGRENHDGSSLRHKDLRRDAAASRLGYETLRFDYAQIVYDWPAVQAAILAALARARS</sequence>
<dbReference type="SUPFAM" id="SSF52980">
    <property type="entry name" value="Restriction endonuclease-like"/>
    <property type="match status" value="1"/>
</dbReference>
<evidence type="ECO:0000313" key="2">
    <source>
        <dbReference type="EMBL" id="MDQ4213942.1"/>
    </source>
</evidence>